<reference evidence="3" key="3">
    <citation type="submission" date="2025-04" db="UniProtKB">
        <authorList>
            <consortium name="RefSeq"/>
        </authorList>
    </citation>
    <scope>IDENTIFICATION</scope>
    <source>
        <strain evidence="3">CBS 781.70</strain>
    </source>
</reference>
<sequence length="163" mass="18304">MDRCFMILSFIDGVRSRVMRWPGGNSRSIPGSGRKCGAVPSHPSQQRVSHMIRSITAEENYFPEGIFVKPTSISTFASTTFFLELRKILQVRGSVAKSEFLCVARFLSWTGTRRRWTLVRNNLYRRVSKGGETLLLDGRIVAICRKIVVAFSKGSELESGIEG</sequence>
<dbReference type="RefSeq" id="XP_033537382.1">
    <property type="nucleotide sequence ID" value="XM_033674297.1"/>
</dbReference>
<protein>
    <submittedName>
        <fullName evidence="1 3">Uncharacterized protein</fullName>
    </submittedName>
</protein>
<dbReference type="EMBL" id="ML975151">
    <property type="protein sequence ID" value="KAF1815751.1"/>
    <property type="molecule type" value="Genomic_DNA"/>
</dbReference>
<reference evidence="1 3" key="1">
    <citation type="submission" date="2020-01" db="EMBL/GenBank/DDBJ databases">
        <authorList>
            <consortium name="DOE Joint Genome Institute"/>
            <person name="Haridas S."/>
            <person name="Albert R."/>
            <person name="Binder M."/>
            <person name="Bloem J."/>
            <person name="Labutti K."/>
            <person name="Salamov A."/>
            <person name="Andreopoulos B."/>
            <person name="Baker S.E."/>
            <person name="Barry K."/>
            <person name="Bills G."/>
            <person name="Bluhm B.H."/>
            <person name="Cannon C."/>
            <person name="Castanera R."/>
            <person name="Culley D.E."/>
            <person name="Daum C."/>
            <person name="Ezra D."/>
            <person name="Gonzalez J.B."/>
            <person name="Henrissat B."/>
            <person name="Kuo A."/>
            <person name="Liang C."/>
            <person name="Lipzen A."/>
            <person name="Lutzoni F."/>
            <person name="Magnuson J."/>
            <person name="Mondo S."/>
            <person name="Nolan M."/>
            <person name="Ohm R."/>
            <person name="Pangilinan J."/>
            <person name="Park H.-J."/>
            <person name="Ramirez L."/>
            <person name="Alfaro M."/>
            <person name="Sun H."/>
            <person name="Tritt A."/>
            <person name="Yoshinaga Y."/>
            <person name="Zwiers L.-H."/>
            <person name="Turgeon B.G."/>
            <person name="Goodwin S.B."/>
            <person name="Spatafora J.W."/>
            <person name="Crous P.W."/>
            <person name="Grigoriev I.V."/>
        </authorList>
    </citation>
    <scope>NUCLEOTIDE SEQUENCE</scope>
    <source>
        <strain evidence="1 3">CBS 781.70</strain>
    </source>
</reference>
<dbReference type="Proteomes" id="UP000504638">
    <property type="component" value="Unplaced"/>
</dbReference>
<reference evidence="3" key="2">
    <citation type="submission" date="2020-04" db="EMBL/GenBank/DDBJ databases">
        <authorList>
            <consortium name="NCBI Genome Project"/>
        </authorList>
    </citation>
    <scope>NUCLEOTIDE SEQUENCE</scope>
    <source>
        <strain evidence="3">CBS 781.70</strain>
    </source>
</reference>
<accession>A0A6G1GCX8</accession>
<evidence type="ECO:0000313" key="2">
    <source>
        <dbReference type="Proteomes" id="UP000504638"/>
    </source>
</evidence>
<keyword evidence="2" id="KW-1185">Reference proteome</keyword>
<gene>
    <name evidence="1 3" type="ORF">P152DRAFT_195834</name>
</gene>
<dbReference type="GeneID" id="54414867"/>
<evidence type="ECO:0000313" key="1">
    <source>
        <dbReference type="EMBL" id="KAF1815751.1"/>
    </source>
</evidence>
<name>A0A6G1GCX8_9PEZI</name>
<dbReference type="AlphaFoldDB" id="A0A6G1GCX8"/>
<proteinExistence type="predicted"/>
<organism evidence="1">
    <name type="scientific">Eremomyces bilateralis CBS 781.70</name>
    <dbReference type="NCBI Taxonomy" id="1392243"/>
    <lineage>
        <taxon>Eukaryota</taxon>
        <taxon>Fungi</taxon>
        <taxon>Dikarya</taxon>
        <taxon>Ascomycota</taxon>
        <taxon>Pezizomycotina</taxon>
        <taxon>Dothideomycetes</taxon>
        <taxon>Dothideomycetes incertae sedis</taxon>
        <taxon>Eremomycetales</taxon>
        <taxon>Eremomycetaceae</taxon>
        <taxon>Eremomyces</taxon>
    </lineage>
</organism>
<evidence type="ECO:0000313" key="3">
    <source>
        <dbReference type="RefSeq" id="XP_033537382.1"/>
    </source>
</evidence>